<dbReference type="PROSITE" id="PS50075">
    <property type="entry name" value="CARRIER"/>
    <property type="match status" value="1"/>
</dbReference>
<gene>
    <name evidence="2" type="ORF">N8I84_38445</name>
</gene>
<accession>A0ABY6EB86</accession>
<dbReference type="SUPFAM" id="SSF52777">
    <property type="entry name" value="CoA-dependent acyltransferases"/>
    <property type="match status" value="1"/>
</dbReference>
<dbReference type="Pfam" id="PF00550">
    <property type="entry name" value="PP-binding"/>
    <property type="match status" value="1"/>
</dbReference>
<dbReference type="RefSeq" id="WP_263234169.1">
    <property type="nucleotide sequence ID" value="NZ_CP106793.1"/>
</dbReference>
<dbReference type="InterPro" id="IPR000873">
    <property type="entry name" value="AMP-dep_synth/lig_dom"/>
</dbReference>
<name>A0ABY6EB86_9ACTN</name>
<dbReference type="PANTHER" id="PTHR45527">
    <property type="entry name" value="NONRIBOSOMAL PEPTIDE SYNTHETASE"/>
    <property type="match status" value="1"/>
</dbReference>
<dbReference type="Gene3D" id="1.10.1200.10">
    <property type="entry name" value="ACP-like"/>
    <property type="match status" value="1"/>
</dbReference>
<dbReference type="InterPro" id="IPR009081">
    <property type="entry name" value="PP-bd_ACP"/>
</dbReference>
<protein>
    <submittedName>
        <fullName evidence="2">Amino acid adenylation domain-containing protein</fullName>
    </submittedName>
</protein>
<evidence type="ECO:0000259" key="1">
    <source>
        <dbReference type="PROSITE" id="PS50075"/>
    </source>
</evidence>
<sequence>MTLVPNAPVLEPGDEEFWRSVLTRGGFTTVPRWTLTPVPGVAQHEVQIPPDVMAAARRLADDMAVPLNSVLLAAHAKVLAALSGERDVTTGYIAEPDTGPLPCRLTTHHPHWRALVREARRAETGLLAHKQAAVEDLERELQLPGRLSEASFAAFPADREAAAATAVAFRELPAGTVWQVMSTWSDSGHTLRLRYRRDAVDAPCAARIVGYHLTALALMAADPAARPGQQSLLSAEEVRLQLEGLAGPRRRLPQSCVHALIEQRVRDHPNRVSIVHGDRQWTYAELNQRANYVARALLGLGAGREDVVAVVTERNVDWAAAVLGVLKAGCVYLPVEPRFPADRIAAMLSRAGCRLVLTEPGSTTNLSRAVDALPGARTLLVEAAYGATDAAGDLDLDVRLDQLAYIFFTSGSTGEPKGAMCEHAGMLNHIHAKIDDLRIGEGQVVAQTAPQCFDISLWQLLAALVAGGRTLLVPQEVIEDVPRYLDTIAEGRVSVLQAVPSYLDAVVSSLERCPRELPDLRCVSVTGEALKKDLVERWFRAQPGIRLVNAYGLTETSDDTNHEVMDQAPDTDRIPLGRPVNNVRVRVVDDNLSPVPLGAPGEIVFAGVCVGRGYVNDPERTRQSFTTDPYRTGDRLYRSGDYGRWLPDGKLDFLGRRDSQVKVRGFRVEIEEVENALLKVPGVRAGAVTVTQNDRGGRLVAFCCGEHPPADDTVRQHLSRHLPAYMVPSSFHWRDHLPLTGNGKVDRKALASLAGELDHTGPHDTCVAAASDTGEPPRTPTEERLAAAWATVLGIPQHRIGRQAHFFDDGGGTSLTALQLAIRLDRTVSLKDLTHHPVLADLARLLDVRAASSRAASSPTVS</sequence>
<dbReference type="NCBIfam" id="TIGR01733">
    <property type="entry name" value="AA-adenyl-dom"/>
    <property type="match status" value="1"/>
</dbReference>
<dbReference type="SUPFAM" id="SSF47336">
    <property type="entry name" value="ACP-like"/>
    <property type="match status" value="1"/>
</dbReference>
<dbReference type="Gene3D" id="3.40.50.12780">
    <property type="entry name" value="N-terminal domain of ligase-like"/>
    <property type="match status" value="1"/>
</dbReference>
<dbReference type="InterPro" id="IPR020845">
    <property type="entry name" value="AMP-binding_CS"/>
</dbReference>
<dbReference type="Gene3D" id="3.30.300.30">
    <property type="match status" value="1"/>
</dbReference>
<dbReference type="InterPro" id="IPR010071">
    <property type="entry name" value="AA_adenyl_dom"/>
</dbReference>
<dbReference type="PANTHER" id="PTHR45527:SF1">
    <property type="entry name" value="FATTY ACID SYNTHASE"/>
    <property type="match status" value="1"/>
</dbReference>
<proteinExistence type="predicted"/>
<reference evidence="2" key="1">
    <citation type="submission" date="2022-10" db="EMBL/GenBank/DDBJ databases">
        <authorList>
            <person name="Mo P."/>
        </authorList>
    </citation>
    <scope>NUCLEOTIDE SEQUENCE</scope>
    <source>
        <strain evidence="2">HUAS 13-4</strain>
    </source>
</reference>
<evidence type="ECO:0000313" key="2">
    <source>
        <dbReference type="EMBL" id="UXY23934.1"/>
    </source>
</evidence>
<dbReference type="InterPro" id="IPR045851">
    <property type="entry name" value="AMP-bd_C_sf"/>
</dbReference>
<keyword evidence="3" id="KW-1185">Reference proteome</keyword>
<evidence type="ECO:0000313" key="3">
    <source>
        <dbReference type="Proteomes" id="UP001061298"/>
    </source>
</evidence>
<dbReference type="Pfam" id="PF00501">
    <property type="entry name" value="AMP-binding"/>
    <property type="match status" value="1"/>
</dbReference>
<dbReference type="EMBL" id="CP106793">
    <property type="protein sequence ID" value="UXY23934.1"/>
    <property type="molecule type" value="Genomic_DNA"/>
</dbReference>
<dbReference type="Gene3D" id="3.30.559.30">
    <property type="entry name" value="Nonribosomal peptide synthetase, condensation domain"/>
    <property type="match status" value="1"/>
</dbReference>
<dbReference type="InterPro" id="IPR036736">
    <property type="entry name" value="ACP-like_sf"/>
</dbReference>
<dbReference type="SUPFAM" id="SSF56801">
    <property type="entry name" value="Acetyl-CoA synthetase-like"/>
    <property type="match status" value="1"/>
</dbReference>
<dbReference type="Proteomes" id="UP001061298">
    <property type="component" value="Chromosome"/>
</dbReference>
<dbReference type="PROSITE" id="PS00455">
    <property type="entry name" value="AMP_BINDING"/>
    <property type="match status" value="1"/>
</dbReference>
<dbReference type="InterPro" id="IPR042099">
    <property type="entry name" value="ANL_N_sf"/>
</dbReference>
<dbReference type="Pfam" id="PF13193">
    <property type="entry name" value="AMP-binding_C"/>
    <property type="match status" value="1"/>
</dbReference>
<organism evidence="2 3">
    <name type="scientific">Streptomyces cynarae</name>
    <dbReference type="NCBI Taxonomy" id="2981134"/>
    <lineage>
        <taxon>Bacteria</taxon>
        <taxon>Bacillati</taxon>
        <taxon>Actinomycetota</taxon>
        <taxon>Actinomycetes</taxon>
        <taxon>Kitasatosporales</taxon>
        <taxon>Streptomycetaceae</taxon>
        <taxon>Streptomyces</taxon>
    </lineage>
</organism>
<dbReference type="InterPro" id="IPR025110">
    <property type="entry name" value="AMP-bd_C"/>
</dbReference>
<dbReference type="CDD" id="cd05930">
    <property type="entry name" value="A_NRPS"/>
    <property type="match status" value="1"/>
</dbReference>
<feature type="domain" description="Carrier" evidence="1">
    <location>
        <begin position="776"/>
        <end position="859"/>
    </location>
</feature>